<evidence type="ECO:0000313" key="1">
    <source>
        <dbReference type="EMBL" id="VYU14112.1"/>
    </source>
</evidence>
<dbReference type="EMBL" id="CACRUT010000014">
    <property type="protein sequence ID" value="VYU14112.1"/>
    <property type="molecule type" value="Genomic_DNA"/>
</dbReference>
<gene>
    <name evidence="1" type="ORF">PCLFYP37_02018</name>
</gene>
<protein>
    <submittedName>
        <fullName evidence="1">Uncharacterized protein</fullName>
    </submittedName>
</protein>
<sequence length="53" mass="6394">MRRMPLWLHFFEPLWTKSAAKLRITVHSAKLFNGFLRIKMEECTVSTYMYCPL</sequence>
<dbReference type="AlphaFoldDB" id="A0A6N3CDJ2"/>
<proteinExistence type="predicted"/>
<reference evidence="1" key="1">
    <citation type="submission" date="2019-11" db="EMBL/GenBank/DDBJ databases">
        <authorList>
            <person name="Feng L."/>
        </authorList>
    </citation>
    <scope>NUCLEOTIDE SEQUENCE</scope>
    <source>
        <strain evidence="1">PclaraLFYP37</strain>
    </source>
</reference>
<accession>A0A6N3CDJ2</accession>
<name>A0A6N3CDJ2_9BACT</name>
<organism evidence="1">
    <name type="scientific">Paraprevotella clara</name>
    <dbReference type="NCBI Taxonomy" id="454154"/>
    <lineage>
        <taxon>Bacteria</taxon>
        <taxon>Pseudomonadati</taxon>
        <taxon>Bacteroidota</taxon>
        <taxon>Bacteroidia</taxon>
        <taxon>Bacteroidales</taxon>
        <taxon>Prevotellaceae</taxon>
        <taxon>Paraprevotella</taxon>
    </lineage>
</organism>